<evidence type="ECO:0000313" key="4">
    <source>
        <dbReference type="Proteomes" id="UP000287394"/>
    </source>
</evidence>
<accession>A0A402CT55</accession>
<dbReference type="OrthoDB" id="9775096at2"/>
<sequence length="296" mass="32016">MSYSESRRAFLLSAAAFSLTTATALLTGAEECDAASAQAQFASLEKSLNGRLGVYALNTADGSQMSYRADERFPLCSTFKIMLASAILHRSARTPELLGRRIRYTAQDLVTYSPITEKHVGDGMTIAELCAAALQYSDNTAANQLMKILGGPAAVTAFSRLIGDRVFHLDRWETELNTAIPGDLRDTSTPRAMGRSLKRLALGDALPPHQRRQLQEWMRGNTTGKKRIAAGVPANWLVGDKTGTGDYGSANDVAILWPPRHAPILLAIYTTQHEKNAKAREDVIASAARIVAGAII</sequence>
<dbReference type="InterPro" id="IPR012338">
    <property type="entry name" value="Beta-lactam/transpept-like"/>
</dbReference>
<dbReference type="AlphaFoldDB" id="A0A402CT55"/>
<protein>
    <recommendedName>
        <fullName evidence="1">Beta-lactamase</fullName>
    </recommendedName>
    <alternativeName>
        <fullName evidence="2">Penicillinase</fullName>
    </alternativeName>
</protein>
<dbReference type="Pfam" id="PF13354">
    <property type="entry name" value="Beta-lactamase2"/>
    <property type="match status" value="1"/>
</dbReference>
<dbReference type="RefSeq" id="WP_119320570.1">
    <property type="nucleotide sequence ID" value="NZ_AP025739.1"/>
</dbReference>
<reference evidence="3 4" key="1">
    <citation type="journal article" date="2019" name="Int. J. Syst. Evol. Microbiol.">
        <title>Capsulimonas corticalis gen. nov., sp. nov., an aerobic capsulated bacterium, of a novel bacterial order, Capsulimonadales ord. nov., of the class Armatimonadia of the phylum Armatimonadetes.</title>
        <authorList>
            <person name="Li J."/>
            <person name="Kudo C."/>
            <person name="Tonouchi A."/>
        </authorList>
    </citation>
    <scope>NUCLEOTIDE SEQUENCE [LARGE SCALE GENOMIC DNA]</scope>
    <source>
        <strain evidence="3 4">AX-7</strain>
    </source>
</reference>
<dbReference type="GO" id="GO:0046677">
    <property type="term" value="P:response to antibiotic"/>
    <property type="evidence" value="ECO:0007669"/>
    <property type="project" value="InterPro"/>
</dbReference>
<gene>
    <name evidence="3" type="primary">penA</name>
    <name evidence="3" type="ORF">CCAX7_28950</name>
</gene>
<dbReference type="PANTHER" id="PTHR35333">
    <property type="entry name" value="BETA-LACTAMASE"/>
    <property type="match status" value="1"/>
</dbReference>
<dbReference type="PANTHER" id="PTHR35333:SF3">
    <property type="entry name" value="BETA-LACTAMASE-TYPE TRANSPEPTIDASE FOLD CONTAINING PROTEIN"/>
    <property type="match status" value="1"/>
</dbReference>
<keyword evidence="4" id="KW-1185">Reference proteome</keyword>
<proteinExistence type="predicted"/>
<dbReference type="SUPFAM" id="SSF56601">
    <property type="entry name" value="beta-lactamase/transpeptidase-like"/>
    <property type="match status" value="1"/>
</dbReference>
<evidence type="ECO:0000256" key="1">
    <source>
        <dbReference type="ARBA" id="ARBA00018879"/>
    </source>
</evidence>
<dbReference type="GO" id="GO:0008800">
    <property type="term" value="F:beta-lactamase activity"/>
    <property type="evidence" value="ECO:0007669"/>
    <property type="project" value="InterPro"/>
</dbReference>
<dbReference type="InterPro" id="IPR045155">
    <property type="entry name" value="Beta-lactam_cat"/>
</dbReference>
<dbReference type="Gene3D" id="3.40.710.10">
    <property type="entry name" value="DD-peptidase/beta-lactamase superfamily"/>
    <property type="match status" value="1"/>
</dbReference>
<evidence type="ECO:0000313" key="3">
    <source>
        <dbReference type="EMBL" id="BDI30844.1"/>
    </source>
</evidence>
<dbReference type="KEGG" id="ccot:CCAX7_28950"/>
<dbReference type="Proteomes" id="UP000287394">
    <property type="component" value="Chromosome"/>
</dbReference>
<evidence type="ECO:0000256" key="2">
    <source>
        <dbReference type="ARBA" id="ARBA00030171"/>
    </source>
</evidence>
<dbReference type="InterPro" id="IPR006311">
    <property type="entry name" value="TAT_signal"/>
</dbReference>
<name>A0A402CT55_9BACT</name>
<dbReference type="EMBL" id="AP025739">
    <property type="protein sequence ID" value="BDI30844.1"/>
    <property type="molecule type" value="Genomic_DNA"/>
</dbReference>
<dbReference type="FunCoup" id="A0A402CT55">
    <property type="interactions" value="10"/>
</dbReference>
<dbReference type="PROSITE" id="PS51318">
    <property type="entry name" value="TAT"/>
    <property type="match status" value="1"/>
</dbReference>
<dbReference type="GO" id="GO:0030655">
    <property type="term" value="P:beta-lactam antibiotic catabolic process"/>
    <property type="evidence" value="ECO:0007669"/>
    <property type="project" value="InterPro"/>
</dbReference>
<dbReference type="NCBIfam" id="NF033103">
    <property type="entry name" value="bla_class_A"/>
    <property type="match status" value="1"/>
</dbReference>
<organism evidence="3 4">
    <name type="scientific">Capsulimonas corticalis</name>
    <dbReference type="NCBI Taxonomy" id="2219043"/>
    <lineage>
        <taxon>Bacteria</taxon>
        <taxon>Bacillati</taxon>
        <taxon>Armatimonadota</taxon>
        <taxon>Armatimonadia</taxon>
        <taxon>Capsulimonadales</taxon>
        <taxon>Capsulimonadaceae</taxon>
        <taxon>Capsulimonas</taxon>
    </lineage>
</organism>
<dbReference type="PRINTS" id="PR00118">
    <property type="entry name" value="BLACTAMASEA"/>
</dbReference>
<dbReference type="InterPro" id="IPR000871">
    <property type="entry name" value="Beta-lactam_class-A"/>
</dbReference>